<feature type="domain" description="C2H2-type" evidence="6">
    <location>
        <begin position="198"/>
        <end position="226"/>
    </location>
</feature>
<dbReference type="PANTHER" id="PTHR24409">
    <property type="entry name" value="ZINC FINGER PROTEIN 142"/>
    <property type="match status" value="1"/>
</dbReference>
<dbReference type="RefSeq" id="XP_052757169.1">
    <property type="nucleotide sequence ID" value="XM_052901209.1"/>
</dbReference>
<dbReference type="Pfam" id="PF00096">
    <property type="entry name" value="zf-C2H2"/>
    <property type="match status" value="2"/>
</dbReference>
<feature type="domain" description="C2H2-type" evidence="6">
    <location>
        <begin position="317"/>
        <end position="344"/>
    </location>
</feature>
<accession>A0ABM3N0T6</accession>
<dbReference type="InterPro" id="IPR036236">
    <property type="entry name" value="Znf_C2H2_sf"/>
</dbReference>
<reference evidence="8" key="1">
    <citation type="submission" date="2025-08" db="UniProtKB">
        <authorList>
            <consortium name="RefSeq"/>
        </authorList>
    </citation>
    <scope>IDENTIFICATION</scope>
    <source>
        <tissue evidence="8">Whole larvae</tissue>
    </source>
</reference>
<dbReference type="Gene3D" id="3.30.160.60">
    <property type="entry name" value="Classic Zinc Finger"/>
    <property type="match status" value="6"/>
</dbReference>
<evidence type="ECO:0000256" key="5">
    <source>
        <dbReference type="PROSITE-ProRule" id="PRU00042"/>
    </source>
</evidence>
<evidence type="ECO:0000256" key="3">
    <source>
        <dbReference type="ARBA" id="ARBA00022771"/>
    </source>
</evidence>
<dbReference type="InterPro" id="IPR013087">
    <property type="entry name" value="Znf_C2H2_type"/>
</dbReference>
<dbReference type="Pfam" id="PF12171">
    <property type="entry name" value="zf-C2H2_jaz"/>
    <property type="match status" value="1"/>
</dbReference>
<keyword evidence="1" id="KW-0479">Metal-binding</keyword>
<organism evidence="7 8">
    <name type="scientific">Galleria mellonella</name>
    <name type="common">Greater wax moth</name>
    <dbReference type="NCBI Taxonomy" id="7137"/>
    <lineage>
        <taxon>Eukaryota</taxon>
        <taxon>Metazoa</taxon>
        <taxon>Ecdysozoa</taxon>
        <taxon>Arthropoda</taxon>
        <taxon>Hexapoda</taxon>
        <taxon>Insecta</taxon>
        <taxon>Pterygota</taxon>
        <taxon>Neoptera</taxon>
        <taxon>Endopterygota</taxon>
        <taxon>Lepidoptera</taxon>
        <taxon>Glossata</taxon>
        <taxon>Ditrysia</taxon>
        <taxon>Pyraloidea</taxon>
        <taxon>Pyralidae</taxon>
        <taxon>Galleriinae</taxon>
        <taxon>Galleria</taxon>
    </lineage>
</organism>
<evidence type="ECO:0000313" key="8">
    <source>
        <dbReference type="RefSeq" id="XP_052757169.1"/>
    </source>
</evidence>
<keyword evidence="4" id="KW-0862">Zinc</keyword>
<keyword evidence="3 5" id="KW-0863">Zinc-finger</keyword>
<dbReference type="InterPro" id="IPR022755">
    <property type="entry name" value="Znf_C2H2_jaz"/>
</dbReference>
<dbReference type="PROSITE" id="PS50157">
    <property type="entry name" value="ZINC_FINGER_C2H2_2"/>
    <property type="match status" value="7"/>
</dbReference>
<dbReference type="SUPFAM" id="SSF57667">
    <property type="entry name" value="beta-beta-alpha zinc fingers"/>
    <property type="match status" value="4"/>
</dbReference>
<feature type="domain" description="C2H2-type" evidence="6">
    <location>
        <begin position="288"/>
        <end position="316"/>
    </location>
</feature>
<name>A0ABM3N0T6_GALME</name>
<keyword evidence="2" id="KW-0677">Repeat</keyword>
<dbReference type="Pfam" id="PF13912">
    <property type="entry name" value="zf-C2H2_6"/>
    <property type="match status" value="1"/>
</dbReference>
<feature type="domain" description="C2H2-type" evidence="6">
    <location>
        <begin position="171"/>
        <end position="193"/>
    </location>
</feature>
<dbReference type="Pfam" id="PF12874">
    <property type="entry name" value="zf-met"/>
    <property type="match status" value="1"/>
</dbReference>
<feature type="domain" description="C2H2-type" evidence="6">
    <location>
        <begin position="259"/>
        <end position="287"/>
    </location>
</feature>
<evidence type="ECO:0000256" key="1">
    <source>
        <dbReference type="ARBA" id="ARBA00022723"/>
    </source>
</evidence>
<sequence length="372" mass="43302">MPLVLSVIIDDGSHLPLGKRQKLIRIDVKDVNTKEIVATRELSYVDTDKDEDYILIIEKSNDSDLKRHTLERHNDVNQCYINNISICDNIIKVDITSLRCKLCDSNIKSLEDLMEHLQNTHEVKIFTDIKNQMIPLKFDTKILTCAICDNGAMYNKFKSLLEHMKVHYRNYVCQECDAGFINPAQLRVHMNFHDIGNYACEICRKVFTNGRTLKAHVRAVHIVKSQPAYKCGYCNESFQFFHSKERHLQKVHGVVMAPINCQACDKSFTTRSTYLAHMKLNHLMIRPHACTQCNKSFTYSAALKEHERRVHMGLKLYECDLCNKHFSTKNALRQHIRIHTNDRRYKCQICGQAFVAKSSWRGHMRSKHDEMV</sequence>
<protein>
    <submittedName>
        <fullName evidence="8">Zinc finger protein 431-like</fullName>
    </submittedName>
</protein>
<dbReference type="PROSITE" id="PS00028">
    <property type="entry name" value="ZINC_FINGER_C2H2_1"/>
    <property type="match status" value="8"/>
</dbReference>
<gene>
    <name evidence="8" type="primary">LOC113510080</name>
</gene>
<evidence type="ECO:0000313" key="7">
    <source>
        <dbReference type="Proteomes" id="UP001652740"/>
    </source>
</evidence>
<dbReference type="PANTHER" id="PTHR24409:SF306">
    <property type="entry name" value="ZINC FINGER PROTEIN 423"/>
    <property type="match status" value="1"/>
</dbReference>
<dbReference type="Pfam" id="PF13894">
    <property type="entry name" value="zf-C2H2_4"/>
    <property type="match status" value="1"/>
</dbReference>
<feature type="domain" description="C2H2-type" evidence="6">
    <location>
        <begin position="229"/>
        <end position="252"/>
    </location>
</feature>
<evidence type="ECO:0000256" key="4">
    <source>
        <dbReference type="ARBA" id="ARBA00022833"/>
    </source>
</evidence>
<dbReference type="Proteomes" id="UP001652740">
    <property type="component" value="Unplaced"/>
</dbReference>
<keyword evidence="7" id="KW-1185">Reference proteome</keyword>
<evidence type="ECO:0000259" key="6">
    <source>
        <dbReference type="PROSITE" id="PS50157"/>
    </source>
</evidence>
<dbReference type="GeneID" id="113510080"/>
<proteinExistence type="predicted"/>
<evidence type="ECO:0000256" key="2">
    <source>
        <dbReference type="ARBA" id="ARBA00022737"/>
    </source>
</evidence>
<dbReference type="SMART" id="SM00355">
    <property type="entry name" value="ZnF_C2H2"/>
    <property type="match status" value="9"/>
</dbReference>
<feature type="domain" description="C2H2-type" evidence="6">
    <location>
        <begin position="345"/>
        <end position="368"/>
    </location>
</feature>